<protein>
    <submittedName>
        <fullName evidence="2">Uncharacterized protein</fullName>
    </submittedName>
</protein>
<reference evidence="2 3" key="1">
    <citation type="journal article" date="2019" name="Commun. Biol.">
        <title>The bagworm genome reveals a unique fibroin gene that provides high tensile strength.</title>
        <authorList>
            <person name="Kono N."/>
            <person name="Nakamura H."/>
            <person name="Ohtoshi R."/>
            <person name="Tomita M."/>
            <person name="Numata K."/>
            <person name="Arakawa K."/>
        </authorList>
    </citation>
    <scope>NUCLEOTIDE SEQUENCE [LARGE SCALE GENOMIC DNA]</scope>
</reference>
<feature type="region of interest" description="Disordered" evidence="1">
    <location>
        <begin position="162"/>
        <end position="182"/>
    </location>
</feature>
<name>A0A4C1UYX0_EUMVA</name>
<comment type="caution">
    <text evidence="2">The sequence shown here is derived from an EMBL/GenBank/DDBJ whole genome shotgun (WGS) entry which is preliminary data.</text>
</comment>
<keyword evidence="3" id="KW-1185">Reference proteome</keyword>
<sequence length="182" mass="20676">MSFFNRQDRTLNPFTQAKCDSDCQLSTSPVALTHGADRIARSRRHLLTYSSDFGAARFDPCELRTVVPYTYTLSERSAELHGYGDPPLTRSGPAGRWRRGGLDRQRLERAFYGQNNTHFNEASSEMPPRTFDREEMLLADNSGLFAKNLHQTSRYFILFAPTDGRPPRRPGACHKPGRHRSG</sequence>
<dbReference type="OrthoDB" id="361102at2759"/>
<gene>
    <name evidence="2" type="ORF">EVAR_81892_1</name>
</gene>
<dbReference type="Proteomes" id="UP000299102">
    <property type="component" value="Unassembled WGS sequence"/>
</dbReference>
<evidence type="ECO:0000313" key="3">
    <source>
        <dbReference type="Proteomes" id="UP000299102"/>
    </source>
</evidence>
<organism evidence="2 3">
    <name type="scientific">Eumeta variegata</name>
    <name type="common">Bagworm moth</name>
    <name type="synonym">Eumeta japonica</name>
    <dbReference type="NCBI Taxonomy" id="151549"/>
    <lineage>
        <taxon>Eukaryota</taxon>
        <taxon>Metazoa</taxon>
        <taxon>Ecdysozoa</taxon>
        <taxon>Arthropoda</taxon>
        <taxon>Hexapoda</taxon>
        <taxon>Insecta</taxon>
        <taxon>Pterygota</taxon>
        <taxon>Neoptera</taxon>
        <taxon>Endopterygota</taxon>
        <taxon>Lepidoptera</taxon>
        <taxon>Glossata</taxon>
        <taxon>Ditrysia</taxon>
        <taxon>Tineoidea</taxon>
        <taxon>Psychidae</taxon>
        <taxon>Oiketicinae</taxon>
        <taxon>Eumeta</taxon>
    </lineage>
</organism>
<feature type="compositionally biased region" description="Basic residues" evidence="1">
    <location>
        <begin position="167"/>
        <end position="182"/>
    </location>
</feature>
<dbReference type="EMBL" id="BGZK01000240">
    <property type="protein sequence ID" value="GBP30994.1"/>
    <property type="molecule type" value="Genomic_DNA"/>
</dbReference>
<accession>A0A4C1UYX0</accession>
<proteinExistence type="predicted"/>
<evidence type="ECO:0000313" key="2">
    <source>
        <dbReference type="EMBL" id="GBP30994.1"/>
    </source>
</evidence>
<dbReference type="AlphaFoldDB" id="A0A4C1UYX0"/>
<evidence type="ECO:0000256" key="1">
    <source>
        <dbReference type="SAM" id="MobiDB-lite"/>
    </source>
</evidence>